<dbReference type="EMBL" id="MT138274">
    <property type="protein sequence ID" value="QKN89075.1"/>
    <property type="molecule type" value="Genomic_DNA"/>
</dbReference>
<proteinExistence type="predicted"/>
<feature type="region of interest" description="Disordered" evidence="1">
    <location>
        <begin position="1"/>
        <end position="31"/>
    </location>
</feature>
<reference evidence="2" key="1">
    <citation type="submission" date="2020-01" db="EMBL/GenBank/DDBJ databases">
        <title>Viral genomes from wild and zoo birds in China.</title>
        <authorList>
            <person name="Xiao Y."/>
            <person name="Shan T."/>
            <person name="Yang S."/>
            <person name="Zhang W."/>
        </authorList>
    </citation>
    <scope>NUCLEOTIDE SEQUENCE</scope>
    <source>
        <strain evidence="2">Zftwig01paden2</strain>
    </source>
</reference>
<evidence type="ECO:0000313" key="2">
    <source>
        <dbReference type="EMBL" id="QKN89075.1"/>
    </source>
</evidence>
<organism evidence="2">
    <name type="scientific">Parvoviridae sp</name>
    <dbReference type="NCBI Taxonomy" id="1940570"/>
    <lineage>
        <taxon>Viruses</taxon>
        <taxon>Monodnaviria</taxon>
        <taxon>Shotokuvirae</taxon>
        <taxon>Cossaviricota</taxon>
        <taxon>Quintoviricetes</taxon>
        <taxon>Piccovirales</taxon>
        <taxon>Parvoviridae</taxon>
    </lineage>
</organism>
<evidence type="ECO:0008006" key="3">
    <source>
        <dbReference type="Google" id="ProtNLM"/>
    </source>
</evidence>
<protein>
    <recommendedName>
        <fullName evidence="3">Capsid protein</fullName>
    </recommendedName>
</protein>
<feature type="compositionally biased region" description="Basic and acidic residues" evidence="1">
    <location>
        <begin position="1"/>
        <end position="18"/>
    </location>
</feature>
<accession>A0A6M9Z8D9</accession>
<name>A0A6M9Z8D9_9VIRU</name>
<evidence type="ECO:0000256" key="1">
    <source>
        <dbReference type="SAM" id="MobiDB-lite"/>
    </source>
</evidence>
<sequence>MKFTSDLHENSNKRKADDNGPEGAPAAKEQKIMPIPRNLHENTITLNFVKRGWEEIAPGNLYYLPLCQTPKYMFDQAMVNQFRKFNDMWETMEIINPQCKVTNLIMLQDDLRVQNSTPTDATAFTQVVYLVKYCPKGLKQYFKLAHVPDTKNMTTTKTLTYKLYPDAIEKNKYTQLTKIVGFESFDNLGILPAKANAEAGFVPNKQQPSVIPGGNTIADPYIAPNAVDPLNALSGNLNTADTNVNYQSPGNVITLAQNQDKIEFYKYGDHFEIPITTNLEGAHLVNRKVNDFLEETQLNITISGKEYALATEWAYPSRNRPYLCRQNYFDKNTDPITAGKKFKNLEHCFICMPPIRKPGGELLGQRCSLFMEQSVTIRFHCSQAIFDNAETNDNELQVHQDNQVVIRRNFYPTPVLISGGGTGGPICPGDSQCQTYSDTKTSKKKYLEKLEKERNKVHKFADKPCVEDSWDKITSMIDILTDGELKSIMRFSIEYPTEEGIIEFKSKSTNFWLFNERYFADADFQTAWKNGQKDGVKIFCKITPDPYPINDVEYAYVSLDRINEDLPFTISSGILYKYFIIDPTAFRNLMLTKSSVVCDGVRTQPDAQPAFDKTASTFFV</sequence>